<comment type="similarity">
    <text evidence="1">Belongs to the membrane fusion protein (MFP) (TC 8.A.1) family.</text>
</comment>
<organism evidence="4 5">
    <name type="scientific">Pelagibacterium luteolum</name>
    <dbReference type="NCBI Taxonomy" id="440168"/>
    <lineage>
        <taxon>Bacteria</taxon>
        <taxon>Pseudomonadati</taxon>
        <taxon>Pseudomonadota</taxon>
        <taxon>Alphaproteobacteria</taxon>
        <taxon>Hyphomicrobiales</taxon>
        <taxon>Devosiaceae</taxon>
        <taxon>Pelagibacterium</taxon>
    </lineage>
</organism>
<dbReference type="Gene3D" id="1.10.287.470">
    <property type="entry name" value="Helix hairpin bin"/>
    <property type="match status" value="1"/>
</dbReference>
<reference evidence="4 5" key="1">
    <citation type="submission" date="2016-10" db="EMBL/GenBank/DDBJ databases">
        <authorList>
            <person name="de Groot N.N."/>
        </authorList>
    </citation>
    <scope>NUCLEOTIDE SEQUENCE [LARGE SCALE GENOMIC DNA]</scope>
    <source>
        <strain evidence="4 5">CGMCC 1.10267</strain>
    </source>
</reference>
<feature type="signal peptide" evidence="3">
    <location>
        <begin position="1"/>
        <end position="23"/>
    </location>
</feature>
<keyword evidence="2" id="KW-0175">Coiled coil</keyword>
<name>A0A1G7YIG6_9HYPH</name>
<keyword evidence="3" id="KW-0732">Signal</keyword>
<evidence type="ECO:0000256" key="2">
    <source>
        <dbReference type="SAM" id="Coils"/>
    </source>
</evidence>
<dbReference type="STRING" id="440168.SAMN04487974_11433"/>
<dbReference type="Gene3D" id="2.40.50.100">
    <property type="match status" value="1"/>
</dbReference>
<dbReference type="Gene3D" id="2.40.30.170">
    <property type="match status" value="1"/>
</dbReference>
<dbReference type="PANTHER" id="PTHR30469:SF38">
    <property type="entry name" value="HLYD FAMILY SECRETION PROTEIN"/>
    <property type="match status" value="1"/>
</dbReference>
<dbReference type="GO" id="GO:0015562">
    <property type="term" value="F:efflux transmembrane transporter activity"/>
    <property type="evidence" value="ECO:0007669"/>
    <property type="project" value="TreeGrafter"/>
</dbReference>
<dbReference type="NCBIfam" id="TIGR01730">
    <property type="entry name" value="RND_mfp"/>
    <property type="match status" value="1"/>
</dbReference>
<dbReference type="Proteomes" id="UP000199495">
    <property type="component" value="Unassembled WGS sequence"/>
</dbReference>
<dbReference type="SUPFAM" id="SSF111369">
    <property type="entry name" value="HlyD-like secretion proteins"/>
    <property type="match status" value="1"/>
</dbReference>
<protein>
    <submittedName>
        <fullName evidence="4">RND family efflux transporter, MFP subunit</fullName>
    </submittedName>
</protein>
<keyword evidence="5" id="KW-1185">Reference proteome</keyword>
<dbReference type="EMBL" id="FNCS01000014">
    <property type="protein sequence ID" value="SDG96351.1"/>
    <property type="molecule type" value="Genomic_DNA"/>
</dbReference>
<dbReference type="AlphaFoldDB" id="A0A1G7YIG6"/>
<dbReference type="GO" id="GO:1990281">
    <property type="term" value="C:efflux pump complex"/>
    <property type="evidence" value="ECO:0007669"/>
    <property type="project" value="TreeGrafter"/>
</dbReference>
<feature type="chain" id="PRO_5011792820" evidence="3">
    <location>
        <begin position="24"/>
        <end position="358"/>
    </location>
</feature>
<dbReference type="PANTHER" id="PTHR30469">
    <property type="entry name" value="MULTIDRUG RESISTANCE PROTEIN MDTA"/>
    <property type="match status" value="1"/>
</dbReference>
<proteinExistence type="inferred from homology"/>
<dbReference type="Gene3D" id="2.40.420.20">
    <property type="match status" value="1"/>
</dbReference>
<dbReference type="RefSeq" id="WP_090597939.1">
    <property type="nucleotide sequence ID" value="NZ_FNCS01000014.1"/>
</dbReference>
<accession>A0A1G7YIG6</accession>
<gene>
    <name evidence="4" type="ORF">SAMN04487974_11433</name>
</gene>
<dbReference type="InterPro" id="IPR006143">
    <property type="entry name" value="RND_pump_MFP"/>
</dbReference>
<evidence type="ECO:0000256" key="1">
    <source>
        <dbReference type="ARBA" id="ARBA00009477"/>
    </source>
</evidence>
<evidence type="ECO:0000313" key="4">
    <source>
        <dbReference type="EMBL" id="SDG96351.1"/>
    </source>
</evidence>
<evidence type="ECO:0000256" key="3">
    <source>
        <dbReference type="SAM" id="SignalP"/>
    </source>
</evidence>
<sequence length="358" mass="37789">MKLWLTRIPLLGILLAIPLTTTAEQAVSAPRVNVVPVERGHYAPALTMTGEVQAQKTSALSFSTSGRVIAWMFDVGDRVAEGAALARLDASQQEAAVAAAEANLSAARAQLEQAEAHHDRAQRLFEQGNTTLAGLDEAVTAFRVAQEAVVAGEAQLAAAEKRLEDTVLRAHAAGIITSRVVDTGQVVQAMQPIFSLAENGARYAVFDVHERALLTIPDEIVIALSLATDRSQSYNGILREISPVLDPLLGTVRVKVEIEEAHELPLGATIIGAASGQPTEAIILPVETLASIEGRSAVWVVDPMSETVEAREISILDVTDGSIVLPVDALPEGTLVVSKGPRSLRAGQTVAFAEGSEP</sequence>
<evidence type="ECO:0000313" key="5">
    <source>
        <dbReference type="Proteomes" id="UP000199495"/>
    </source>
</evidence>
<dbReference type="OrthoDB" id="9813967at2"/>
<feature type="coiled-coil region" evidence="2">
    <location>
        <begin position="90"/>
        <end position="124"/>
    </location>
</feature>